<dbReference type="PANTHER" id="PTHR46401:SF2">
    <property type="entry name" value="GLYCOSYLTRANSFERASE WBBK-RELATED"/>
    <property type="match status" value="1"/>
</dbReference>
<dbReference type="PANTHER" id="PTHR46401">
    <property type="entry name" value="GLYCOSYLTRANSFERASE WBBK-RELATED"/>
    <property type="match status" value="1"/>
</dbReference>
<accession>A0A7V5I037</accession>
<dbReference type="AlphaFoldDB" id="A0A7V5I037"/>
<dbReference type="Proteomes" id="UP000886070">
    <property type="component" value="Unassembled WGS sequence"/>
</dbReference>
<evidence type="ECO:0000259" key="2">
    <source>
        <dbReference type="Pfam" id="PF00534"/>
    </source>
</evidence>
<dbReference type="CDD" id="cd03801">
    <property type="entry name" value="GT4_PimA-like"/>
    <property type="match status" value="1"/>
</dbReference>
<feature type="domain" description="Glycosyl transferase family 1" evidence="2">
    <location>
        <begin position="224"/>
        <end position="383"/>
    </location>
</feature>
<dbReference type="SUPFAM" id="SSF53756">
    <property type="entry name" value="UDP-Glycosyltransferase/glycogen phosphorylase"/>
    <property type="match status" value="1"/>
</dbReference>
<dbReference type="EMBL" id="DRTT01000175">
    <property type="protein sequence ID" value="HHF99099.1"/>
    <property type="molecule type" value="Genomic_DNA"/>
</dbReference>
<sequence>MQKRKVAIVHYTCPPVIGGVETVIQEQARIFVKNGHKVKIIAGEGEKKDNIEFGFIPEIRSLSVVDKDLDKKLKKGEIPERFDELRKKIYVEIKKELQDVDVCIIHNVMTMHFNLPFTCALKELTEKLSPGVRFYIWCHDLALFNPAYQQHIPDVNKYPWNVLSSFIRNATYIAISGLRQRQIAKFFGVEPKLIKVIPVGINLKSFLGISDPVWNFALDKDILEADIVMFFPSRMLKRKNYELGIRIVSEIKKGGKRCKFIITAPPDPHNLSTVEYFDYLHKLCKKFDVEDEVIFLSDWKEIYGLKLDYKEVRDFYSLCDALFVTSKEEGFCIPLLEAGAKNVPIICTDIEPLPEVVDDNALKINPDEEPSRIAVRIINYLNNLPTFLMHKKVLAKYSWEAIYKNYLKDLVN</sequence>
<feature type="domain" description="Glycosyltransferase subfamily 4-like N-terminal" evidence="3">
    <location>
        <begin position="17"/>
        <end position="204"/>
    </location>
</feature>
<evidence type="ECO:0000313" key="4">
    <source>
        <dbReference type="EMBL" id="HHF99099.1"/>
    </source>
</evidence>
<keyword evidence="1" id="KW-0808">Transferase</keyword>
<dbReference type="InterPro" id="IPR028098">
    <property type="entry name" value="Glyco_trans_4-like_N"/>
</dbReference>
<comment type="caution">
    <text evidence="4">The sequence shown here is derived from an EMBL/GenBank/DDBJ whole genome shotgun (WGS) entry which is preliminary data.</text>
</comment>
<dbReference type="Pfam" id="PF00534">
    <property type="entry name" value="Glycos_transf_1"/>
    <property type="match status" value="1"/>
</dbReference>
<dbReference type="GO" id="GO:0016757">
    <property type="term" value="F:glycosyltransferase activity"/>
    <property type="evidence" value="ECO:0007669"/>
    <property type="project" value="InterPro"/>
</dbReference>
<dbReference type="InterPro" id="IPR001296">
    <property type="entry name" value="Glyco_trans_1"/>
</dbReference>
<dbReference type="Pfam" id="PF13439">
    <property type="entry name" value="Glyco_transf_4"/>
    <property type="match status" value="1"/>
</dbReference>
<evidence type="ECO:0000259" key="3">
    <source>
        <dbReference type="Pfam" id="PF13439"/>
    </source>
</evidence>
<gene>
    <name evidence="4" type="ORF">ENL39_06430</name>
</gene>
<organism evidence="4">
    <name type="scientific">Aerophobetes bacterium</name>
    <dbReference type="NCBI Taxonomy" id="2030807"/>
    <lineage>
        <taxon>Bacteria</taxon>
        <taxon>Candidatus Aerophobota</taxon>
    </lineage>
</organism>
<reference evidence="4" key="1">
    <citation type="journal article" date="2020" name="mSystems">
        <title>Genome- and Community-Level Interaction Insights into Carbon Utilization and Element Cycling Functions of Hydrothermarchaeota in Hydrothermal Sediment.</title>
        <authorList>
            <person name="Zhou Z."/>
            <person name="Liu Y."/>
            <person name="Xu W."/>
            <person name="Pan J."/>
            <person name="Luo Z.H."/>
            <person name="Li M."/>
        </authorList>
    </citation>
    <scope>NUCLEOTIDE SEQUENCE [LARGE SCALE GENOMIC DNA]</scope>
    <source>
        <strain evidence="4">HyVt-92</strain>
    </source>
</reference>
<dbReference type="GO" id="GO:0009103">
    <property type="term" value="P:lipopolysaccharide biosynthetic process"/>
    <property type="evidence" value="ECO:0007669"/>
    <property type="project" value="TreeGrafter"/>
</dbReference>
<protein>
    <submittedName>
        <fullName evidence="4">Glycosyltransferase</fullName>
    </submittedName>
</protein>
<evidence type="ECO:0000256" key="1">
    <source>
        <dbReference type="ARBA" id="ARBA00022679"/>
    </source>
</evidence>
<dbReference type="Gene3D" id="3.40.50.2000">
    <property type="entry name" value="Glycogen Phosphorylase B"/>
    <property type="match status" value="2"/>
</dbReference>
<name>A0A7V5I037_UNCAE</name>
<proteinExistence type="predicted"/>